<sequence>MKAVIVSVVLAVAIALASAGETIENPILGYHIKTGIPNANRIKAAEESGVQQRIIGGHITDISEIPYQAGLVIQILVIFTSICGGSVISNNLILTAAHCYDDGTLTAQSITVVLGSNTLFSGGNRITNTDIVMHPDWTPSTVENDIAVIRIPAVTFSDVIQPIGLPAAADADNLFINQFGIGSGWGLTSDGGSITQDQRLSSVFLRVKTNEQCRETFGDFVHDSNLCVCARNGRNVCSGDSGGPLALTAGGRTFVIGVTSYGAAAGCESGYPSAFARVTSYLSWINSFL</sequence>
<organism evidence="10">
    <name type="scientific">Tineola bisselliella</name>
    <name type="common">Webbing clothes moth</name>
    <name type="synonym">Tinea bisselliella</name>
    <dbReference type="NCBI Taxonomy" id="93883"/>
    <lineage>
        <taxon>Eukaryota</taxon>
        <taxon>Metazoa</taxon>
        <taxon>Ecdysozoa</taxon>
        <taxon>Arthropoda</taxon>
        <taxon>Hexapoda</taxon>
        <taxon>Insecta</taxon>
        <taxon>Pterygota</taxon>
        <taxon>Neoptera</taxon>
        <taxon>Endopterygota</taxon>
        <taxon>Lepidoptera</taxon>
        <taxon>Glossata</taxon>
        <taxon>Ditrysia</taxon>
        <taxon>Tineoidea</taxon>
        <taxon>Tineidae</taxon>
        <taxon>Tineinae</taxon>
        <taxon>Tineola</taxon>
    </lineage>
</organism>
<dbReference type="PROSITE" id="PS50240">
    <property type="entry name" value="TRYPSIN_DOM"/>
    <property type="match status" value="1"/>
</dbReference>
<evidence type="ECO:0000256" key="6">
    <source>
        <dbReference type="ARBA" id="ARBA00084094"/>
    </source>
</evidence>
<keyword evidence="7" id="KW-0720">Serine protease</keyword>
<dbReference type="PROSITE" id="PS00135">
    <property type="entry name" value="TRYPSIN_SER"/>
    <property type="match status" value="1"/>
</dbReference>
<evidence type="ECO:0000256" key="5">
    <source>
        <dbReference type="ARBA" id="ARBA00055534"/>
    </source>
</evidence>
<keyword evidence="4" id="KW-1199">Hemostasis impairing toxin</keyword>
<dbReference type="GO" id="GO:0090729">
    <property type="term" value="F:toxin activity"/>
    <property type="evidence" value="ECO:0007669"/>
    <property type="project" value="UniProtKB-KW"/>
</dbReference>
<evidence type="ECO:0000256" key="1">
    <source>
        <dbReference type="ARBA" id="ARBA00004239"/>
    </source>
</evidence>
<dbReference type="FunFam" id="2.40.10.10:FF:000068">
    <property type="entry name" value="transmembrane protease serine 2"/>
    <property type="match status" value="1"/>
</dbReference>
<dbReference type="GO" id="GO:0006508">
    <property type="term" value="P:proteolysis"/>
    <property type="evidence" value="ECO:0007669"/>
    <property type="project" value="UniProtKB-KW"/>
</dbReference>
<feature type="domain" description="Peptidase S1" evidence="9">
    <location>
        <begin position="54"/>
        <end position="289"/>
    </location>
</feature>
<feature type="chain" id="PRO_5033006161" evidence="8">
    <location>
        <begin position="20"/>
        <end position="289"/>
    </location>
</feature>
<dbReference type="PANTHER" id="PTHR24260:SF134">
    <property type="entry name" value="AT07769P-RELATED"/>
    <property type="match status" value="1"/>
</dbReference>
<proteinExistence type="evidence at transcript level"/>
<keyword evidence="7" id="KW-0378">Hydrolase</keyword>
<dbReference type="SUPFAM" id="SSF50494">
    <property type="entry name" value="Trypsin-like serine proteases"/>
    <property type="match status" value="1"/>
</dbReference>
<keyword evidence="3" id="KW-1015">Disulfide bond</keyword>
<evidence type="ECO:0000256" key="7">
    <source>
        <dbReference type="RuleBase" id="RU363034"/>
    </source>
</evidence>
<dbReference type="InterPro" id="IPR001254">
    <property type="entry name" value="Trypsin_dom"/>
</dbReference>
<dbReference type="PRINTS" id="PR00722">
    <property type="entry name" value="CHYMOTRYPSIN"/>
</dbReference>
<dbReference type="InterPro" id="IPR051333">
    <property type="entry name" value="CLIP_Serine_Protease"/>
</dbReference>
<dbReference type="InterPro" id="IPR033116">
    <property type="entry name" value="TRYPSIN_SER"/>
</dbReference>
<evidence type="ECO:0000313" key="10">
    <source>
        <dbReference type="EMBL" id="QRN45225.1"/>
    </source>
</evidence>
<dbReference type="InterPro" id="IPR043504">
    <property type="entry name" value="Peptidase_S1_PA_chymotrypsin"/>
</dbReference>
<evidence type="ECO:0000256" key="4">
    <source>
        <dbReference type="ARBA" id="ARBA00023240"/>
    </source>
</evidence>
<keyword evidence="7" id="KW-0645">Protease</keyword>
<dbReference type="InterPro" id="IPR018114">
    <property type="entry name" value="TRYPSIN_HIS"/>
</dbReference>
<evidence type="ECO:0000256" key="3">
    <source>
        <dbReference type="ARBA" id="ARBA00023157"/>
    </source>
</evidence>
<dbReference type="InterPro" id="IPR001314">
    <property type="entry name" value="Peptidase_S1A"/>
</dbReference>
<protein>
    <submittedName>
        <fullName evidence="10">Collagenase-like 5</fullName>
    </submittedName>
</protein>
<dbReference type="SMART" id="SM00020">
    <property type="entry name" value="Tryp_SPc"/>
    <property type="match status" value="1"/>
</dbReference>
<gene>
    <name evidence="10" type="primary">Clgs5</name>
</gene>
<keyword evidence="6" id="KW-1205">Fibrinolytic toxin</keyword>
<accession>A0A891XIK3</accession>
<evidence type="ECO:0000256" key="8">
    <source>
        <dbReference type="SAM" id="SignalP"/>
    </source>
</evidence>
<keyword evidence="2" id="KW-0800">Toxin</keyword>
<dbReference type="GO" id="GO:0004252">
    <property type="term" value="F:serine-type endopeptidase activity"/>
    <property type="evidence" value="ECO:0007669"/>
    <property type="project" value="InterPro"/>
</dbReference>
<evidence type="ECO:0000259" key="9">
    <source>
        <dbReference type="PROSITE" id="PS50240"/>
    </source>
</evidence>
<dbReference type="InterPro" id="IPR009003">
    <property type="entry name" value="Peptidase_S1_PA"/>
</dbReference>
<keyword evidence="8" id="KW-0732">Signal</keyword>
<comment type="subcellular location">
    <subcellularLocation>
        <location evidence="1">Secreted</location>
        <location evidence="1">Extracellular space</location>
    </subcellularLocation>
</comment>
<dbReference type="PROSITE" id="PS00134">
    <property type="entry name" value="TRYPSIN_HIS"/>
    <property type="match status" value="1"/>
</dbReference>
<dbReference type="AlphaFoldDB" id="A0A891XIK3"/>
<dbReference type="GO" id="GO:0005576">
    <property type="term" value="C:extracellular region"/>
    <property type="evidence" value="ECO:0007669"/>
    <property type="project" value="UniProtKB-SubCell"/>
</dbReference>
<dbReference type="EMBL" id="MW244691">
    <property type="protein sequence ID" value="QRN45225.1"/>
    <property type="molecule type" value="mRNA"/>
</dbReference>
<feature type="signal peptide" evidence="8">
    <location>
        <begin position="1"/>
        <end position="19"/>
    </location>
</feature>
<reference evidence="10" key="1">
    <citation type="journal article" name="Insect Biochem. Mol. Biol.">
        <title>Silk of the common clothes moth, Tineola bisselliella, a cosmopolitan pest belonging to the basal ditrysian moth line.</title>
        <authorList>
            <person name="Rouhova L."/>
            <person name="Kludkiewicz B."/>
            <person name="Sehadova H."/>
            <person name="Sery M."/>
            <person name="Kucerova L."/>
            <person name="Konik P."/>
            <person name="Zurovec M."/>
        </authorList>
    </citation>
    <scope>NUCLEOTIDE SEQUENCE</scope>
    <source>
        <tissue evidence="10">Silk glands</tissue>
    </source>
</reference>
<name>A0A891XIK3_TINBI</name>
<evidence type="ECO:0000256" key="2">
    <source>
        <dbReference type="ARBA" id="ARBA00022656"/>
    </source>
</evidence>
<dbReference type="CDD" id="cd00190">
    <property type="entry name" value="Tryp_SPc"/>
    <property type="match status" value="1"/>
</dbReference>
<dbReference type="Gene3D" id="2.40.10.10">
    <property type="entry name" value="Trypsin-like serine proteases"/>
    <property type="match status" value="2"/>
</dbReference>
<dbReference type="PANTHER" id="PTHR24260">
    <property type="match status" value="1"/>
</dbReference>
<comment type="function">
    <text evidence="5">Fibrinolytic activity; shows preferential cleavage of Arg-Gly bonds in all three fibrinogen chains. Contact with the caterpillars causes severe bleeding, due the anticoagulant effect of the protein.</text>
</comment>
<dbReference type="Pfam" id="PF00089">
    <property type="entry name" value="Trypsin"/>
    <property type="match status" value="1"/>
</dbReference>